<dbReference type="Gene3D" id="1.10.10.10">
    <property type="entry name" value="Winged helix-like DNA-binding domain superfamily/Winged helix DNA-binding domain"/>
    <property type="match status" value="1"/>
</dbReference>
<keyword evidence="3" id="KW-1185">Reference proteome</keyword>
<accession>A0A841FNI3</accession>
<name>A0A841FNI3_9ACTN</name>
<dbReference type="InterPro" id="IPR000792">
    <property type="entry name" value="Tscrpt_reg_LuxR_C"/>
</dbReference>
<dbReference type="GO" id="GO:0006355">
    <property type="term" value="P:regulation of DNA-templated transcription"/>
    <property type="evidence" value="ECO:0007669"/>
    <property type="project" value="InterPro"/>
</dbReference>
<comment type="caution">
    <text evidence="2">The sequence shown here is derived from an EMBL/GenBank/DDBJ whole genome shotgun (WGS) entry which is preliminary data.</text>
</comment>
<evidence type="ECO:0000259" key="1">
    <source>
        <dbReference type="SMART" id="SM00421"/>
    </source>
</evidence>
<dbReference type="Proteomes" id="UP000548476">
    <property type="component" value="Unassembled WGS sequence"/>
</dbReference>
<gene>
    <name evidence="2" type="ORF">HNR73_005280</name>
</gene>
<dbReference type="AlphaFoldDB" id="A0A841FNI3"/>
<reference evidence="2 3" key="1">
    <citation type="submission" date="2020-08" db="EMBL/GenBank/DDBJ databases">
        <title>Genomic Encyclopedia of Type Strains, Phase IV (KMG-IV): sequencing the most valuable type-strain genomes for metagenomic binning, comparative biology and taxonomic classification.</title>
        <authorList>
            <person name="Goeker M."/>
        </authorList>
    </citation>
    <scope>NUCLEOTIDE SEQUENCE [LARGE SCALE GENOMIC DNA]</scope>
    <source>
        <strain evidence="2 3">YIM 65646</strain>
    </source>
</reference>
<evidence type="ECO:0000313" key="2">
    <source>
        <dbReference type="EMBL" id="MBB6037404.1"/>
    </source>
</evidence>
<feature type="domain" description="HTH luxR-type" evidence="1">
    <location>
        <begin position="6"/>
        <end position="63"/>
    </location>
</feature>
<evidence type="ECO:0000313" key="3">
    <source>
        <dbReference type="Proteomes" id="UP000548476"/>
    </source>
</evidence>
<dbReference type="SMART" id="SM00421">
    <property type="entry name" value="HTH_LUXR"/>
    <property type="match status" value="1"/>
</dbReference>
<dbReference type="InterPro" id="IPR036388">
    <property type="entry name" value="WH-like_DNA-bd_sf"/>
</dbReference>
<dbReference type="InterPro" id="IPR016032">
    <property type="entry name" value="Sig_transdc_resp-reg_C-effctor"/>
</dbReference>
<protein>
    <submittedName>
        <fullName evidence="2">DNA-binding NarL/FixJ family response regulator</fullName>
    </submittedName>
</protein>
<organism evidence="2 3">
    <name type="scientific">Phytomonospora endophytica</name>
    <dbReference type="NCBI Taxonomy" id="714109"/>
    <lineage>
        <taxon>Bacteria</taxon>
        <taxon>Bacillati</taxon>
        <taxon>Actinomycetota</taxon>
        <taxon>Actinomycetes</taxon>
        <taxon>Micromonosporales</taxon>
        <taxon>Micromonosporaceae</taxon>
        <taxon>Phytomonospora</taxon>
    </lineage>
</organism>
<keyword evidence="2" id="KW-0238">DNA-binding</keyword>
<dbReference type="SUPFAM" id="SSF46894">
    <property type="entry name" value="C-terminal effector domain of the bipartite response regulators"/>
    <property type="match status" value="1"/>
</dbReference>
<dbReference type="RefSeq" id="WP_184790224.1">
    <property type="nucleotide sequence ID" value="NZ_BONT01000081.1"/>
</dbReference>
<proteinExistence type="predicted"/>
<sequence length="81" mass="9000">MVERAGQRPNLRQLRILLLLSQGHTDQQIAEQLYLGIRTVEREIGRLMEMSGTRTRFSLGAAASRLGWLHSPTGAASGRTL</sequence>
<dbReference type="EMBL" id="JACHGT010000012">
    <property type="protein sequence ID" value="MBB6037404.1"/>
    <property type="molecule type" value="Genomic_DNA"/>
</dbReference>
<dbReference type="GO" id="GO:0003677">
    <property type="term" value="F:DNA binding"/>
    <property type="evidence" value="ECO:0007669"/>
    <property type="project" value="UniProtKB-KW"/>
</dbReference>